<name>A0ABY5L217_9CELL</name>
<dbReference type="PANTHER" id="PTHR43401">
    <property type="entry name" value="L-THREONINE 3-DEHYDROGENASE"/>
    <property type="match status" value="1"/>
</dbReference>
<dbReference type="InterPro" id="IPR050129">
    <property type="entry name" value="Zn_alcohol_dh"/>
</dbReference>
<keyword evidence="4" id="KW-0560">Oxidoreductase</keyword>
<dbReference type="Pfam" id="PF08240">
    <property type="entry name" value="ADH_N"/>
    <property type="match status" value="1"/>
</dbReference>
<dbReference type="RefSeq" id="WP_227568973.1">
    <property type="nucleotide sequence ID" value="NZ_CP101988.1"/>
</dbReference>
<dbReference type="InterPro" id="IPR013154">
    <property type="entry name" value="ADH-like_N"/>
</dbReference>
<gene>
    <name evidence="7" type="ORF">NP064_07335</name>
</gene>
<dbReference type="InterPro" id="IPR002328">
    <property type="entry name" value="ADH_Zn_CS"/>
</dbReference>
<feature type="domain" description="Enoyl reductase (ER)" evidence="6">
    <location>
        <begin position="11"/>
        <end position="342"/>
    </location>
</feature>
<reference evidence="7 8" key="1">
    <citation type="submission" date="2022-07" db="EMBL/GenBank/DDBJ databases">
        <title>Novel species in genus cellulomonas.</title>
        <authorList>
            <person name="Ye L."/>
        </authorList>
    </citation>
    <scope>NUCLEOTIDE SEQUENCE [LARGE SCALE GENOMIC DNA]</scope>
    <source>
        <strain evidence="8">zg-Y338</strain>
    </source>
</reference>
<comment type="cofactor">
    <cofactor evidence="1 5">
        <name>Zn(2+)</name>
        <dbReference type="ChEBI" id="CHEBI:29105"/>
    </cofactor>
</comment>
<evidence type="ECO:0000256" key="5">
    <source>
        <dbReference type="RuleBase" id="RU361277"/>
    </source>
</evidence>
<dbReference type="InterPro" id="IPR020843">
    <property type="entry name" value="ER"/>
</dbReference>
<dbReference type="InterPro" id="IPR013149">
    <property type="entry name" value="ADH-like_C"/>
</dbReference>
<dbReference type="PANTHER" id="PTHR43401:SF2">
    <property type="entry name" value="L-THREONINE 3-DEHYDROGENASE"/>
    <property type="match status" value="1"/>
</dbReference>
<evidence type="ECO:0000313" key="8">
    <source>
        <dbReference type="Proteomes" id="UP001316189"/>
    </source>
</evidence>
<dbReference type="SMART" id="SM00829">
    <property type="entry name" value="PKS_ER"/>
    <property type="match status" value="1"/>
</dbReference>
<evidence type="ECO:0000256" key="3">
    <source>
        <dbReference type="ARBA" id="ARBA00022833"/>
    </source>
</evidence>
<organism evidence="7 8">
    <name type="scientific">Cellulomonas chengniuliangii</name>
    <dbReference type="NCBI Taxonomy" id="2968084"/>
    <lineage>
        <taxon>Bacteria</taxon>
        <taxon>Bacillati</taxon>
        <taxon>Actinomycetota</taxon>
        <taxon>Actinomycetes</taxon>
        <taxon>Micrococcales</taxon>
        <taxon>Cellulomonadaceae</taxon>
        <taxon>Cellulomonas</taxon>
    </lineage>
</organism>
<dbReference type="SUPFAM" id="SSF51735">
    <property type="entry name" value="NAD(P)-binding Rossmann-fold domains"/>
    <property type="match status" value="1"/>
</dbReference>
<keyword evidence="2 5" id="KW-0479">Metal-binding</keyword>
<protein>
    <submittedName>
        <fullName evidence="7">Alcohol dehydrogenase catalytic domain-containing protein</fullName>
    </submittedName>
</protein>
<accession>A0ABY5L217</accession>
<dbReference type="Proteomes" id="UP001316189">
    <property type="component" value="Chromosome"/>
</dbReference>
<dbReference type="PROSITE" id="PS00059">
    <property type="entry name" value="ADH_ZINC"/>
    <property type="match status" value="1"/>
</dbReference>
<dbReference type="Pfam" id="PF00107">
    <property type="entry name" value="ADH_zinc_N"/>
    <property type="match status" value="1"/>
</dbReference>
<dbReference type="SUPFAM" id="SSF50129">
    <property type="entry name" value="GroES-like"/>
    <property type="match status" value="1"/>
</dbReference>
<dbReference type="Gene3D" id="3.40.50.720">
    <property type="entry name" value="NAD(P)-binding Rossmann-like Domain"/>
    <property type="match status" value="1"/>
</dbReference>
<evidence type="ECO:0000259" key="6">
    <source>
        <dbReference type="SMART" id="SM00829"/>
    </source>
</evidence>
<evidence type="ECO:0000313" key="7">
    <source>
        <dbReference type="EMBL" id="UUI76684.1"/>
    </source>
</evidence>
<dbReference type="EMBL" id="CP101988">
    <property type="protein sequence ID" value="UUI76684.1"/>
    <property type="molecule type" value="Genomic_DNA"/>
</dbReference>
<proteinExistence type="inferred from homology"/>
<dbReference type="InterPro" id="IPR011032">
    <property type="entry name" value="GroES-like_sf"/>
</dbReference>
<evidence type="ECO:0000256" key="2">
    <source>
        <dbReference type="ARBA" id="ARBA00022723"/>
    </source>
</evidence>
<keyword evidence="8" id="KW-1185">Reference proteome</keyword>
<dbReference type="Gene3D" id="3.90.180.10">
    <property type="entry name" value="Medium-chain alcohol dehydrogenases, catalytic domain"/>
    <property type="match status" value="1"/>
</dbReference>
<keyword evidence="3 5" id="KW-0862">Zinc</keyword>
<comment type="similarity">
    <text evidence="5">Belongs to the zinc-containing alcohol dehydrogenase family.</text>
</comment>
<dbReference type="InterPro" id="IPR036291">
    <property type="entry name" value="NAD(P)-bd_dom_sf"/>
</dbReference>
<evidence type="ECO:0000256" key="1">
    <source>
        <dbReference type="ARBA" id="ARBA00001947"/>
    </source>
</evidence>
<evidence type="ECO:0000256" key="4">
    <source>
        <dbReference type="ARBA" id="ARBA00023002"/>
    </source>
</evidence>
<sequence length="348" mass="35084">MSATMRQVLVARLDEVTVIDAPIPEPGPGEVRMAVALAGICGSDTHAVVGHHPLLGPPYLPGHELVGRIEKAGAGADASLVGARAVVKPNVDCGECVNCRAGRSNACQELQWIGCDPSGALPGGMAQYVVVPERNVFPVPDEVSDVDAVLVECLATPVHAARIAGDLTGAKVVVIGAGTIGLFSVIAARRAGAGVIVVSDPVPAKRERALGLGADAAVDAAEPDFTAAVHQALGGPADVVFDCVGIEASIRQAVGALRRAGTLLIVGVPPRDGVVPLPLFQDWELRIQGCANYTPEDIEAAIAIAVDGGLPGDDIVSATYSVEDAVSAFAAAALGTAGKVVIAPGPAA</sequence>